<accession>A0A1I3D8N9</accession>
<keyword evidence="4" id="KW-1185">Reference proteome</keyword>
<evidence type="ECO:0000313" key="3">
    <source>
        <dbReference type="EMBL" id="SFH83104.1"/>
    </source>
</evidence>
<dbReference type="CDD" id="cd07983">
    <property type="entry name" value="LPLAT_DUF374-like"/>
    <property type="match status" value="1"/>
</dbReference>
<reference evidence="3 4" key="1">
    <citation type="submission" date="2016-10" db="EMBL/GenBank/DDBJ databases">
        <authorList>
            <person name="de Groot N.N."/>
        </authorList>
    </citation>
    <scope>NUCLEOTIDE SEQUENCE [LARGE SCALE GENOMIC DNA]</scope>
    <source>
        <strain evidence="3 4">CGMCC 1.11030</strain>
    </source>
</reference>
<protein>
    <recommendedName>
        <fullName evidence="2">DUF374 domain-containing protein</fullName>
    </recommendedName>
</protein>
<gene>
    <name evidence="3" type="ORF">SAMN05216258_102450</name>
</gene>
<dbReference type="Proteomes" id="UP000199377">
    <property type="component" value="Unassembled WGS sequence"/>
</dbReference>
<organism evidence="3 4">
    <name type="scientific">Albimonas pacifica</name>
    <dbReference type="NCBI Taxonomy" id="1114924"/>
    <lineage>
        <taxon>Bacteria</taxon>
        <taxon>Pseudomonadati</taxon>
        <taxon>Pseudomonadota</taxon>
        <taxon>Alphaproteobacteria</taxon>
        <taxon>Rhodobacterales</taxon>
        <taxon>Paracoccaceae</taxon>
        <taxon>Albimonas</taxon>
    </lineage>
</organism>
<sequence length="244" mass="26916">MLGRVRRSPRLRRLAASLGAWYIRLVDRTTRWEIPDPALRDRIRGQRERIVIAIWHGRLLMIPAEMPPGGRVHAMISANRDGDIIADCVGRFGIASMRGSSRDPRKPHKRKGGAAVAAEAMELLAEHERIAVALSPDGPRGPRMRAQPGVATVSATMGVPVMPFSYSTNRGFVAGSWDGFFVPLPFGRGVKVWGPVIEPPEDRSPEGIEAHRLHIEQALTRITQDADRRMGRTPVEPAAPGARR</sequence>
<dbReference type="RefSeq" id="WP_092858509.1">
    <property type="nucleotide sequence ID" value="NZ_FOQH01000002.1"/>
</dbReference>
<dbReference type="AlphaFoldDB" id="A0A1I3D8N9"/>
<dbReference type="STRING" id="1114924.SAMN05216258_102450"/>
<dbReference type="EMBL" id="FOQH01000002">
    <property type="protein sequence ID" value="SFH83104.1"/>
    <property type="molecule type" value="Genomic_DNA"/>
</dbReference>
<dbReference type="InterPro" id="IPR007172">
    <property type="entry name" value="DUF374"/>
</dbReference>
<proteinExistence type="predicted"/>
<evidence type="ECO:0000313" key="4">
    <source>
        <dbReference type="Proteomes" id="UP000199377"/>
    </source>
</evidence>
<evidence type="ECO:0000256" key="1">
    <source>
        <dbReference type="SAM" id="MobiDB-lite"/>
    </source>
</evidence>
<dbReference type="Pfam" id="PF04028">
    <property type="entry name" value="DUF374"/>
    <property type="match status" value="1"/>
</dbReference>
<feature type="domain" description="DUF374" evidence="2">
    <location>
        <begin position="68"/>
        <end position="143"/>
    </location>
</feature>
<evidence type="ECO:0000259" key="2">
    <source>
        <dbReference type="Pfam" id="PF04028"/>
    </source>
</evidence>
<feature type="region of interest" description="Disordered" evidence="1">
    <location>
        <begin position="218"/>
        <end position="244"/>
    </location>
</feature>
<name>A0A1I3D8N9_9RHOB</name>
<dbReference type="OrthoDB" id="9810508at2"/>